<feature type="region of interest" description="Disordered" evidence="1">
    <location>
        <begin position="19"/>
        <end position="66"/>
    </location>
</feature>
<keyword evidence="4" id="KW-1185">Reference proteome</keyword>
<evidence type="ECO:0000313" key="3">
    <source>
        <dbReference type="EMBL" id="KAF2892246.1"/>
    </source>
</evidence>
<dbReference type="Gene3D" id="3.30.420.10">
    <property type="entry name" value="Ribonuclease H-like superfamily/Ribonuclease H"/>
    <property type="match status" value="1"/>
</dbReference>
<sequence length="247" mass="27961">MLAASQEVLSSDIFPVQRNPIPIIQDADEHEDIAEPNQASSEKDDQKEEEPAEAESDKDKGENEKARSRRVIKRLLVYLPGERYSENCMTSSTRFCGGSIMIWGGICLGHRTELITYKNVSITAQRYCEDIAESIVIPFASRITPEFVFVDDNARPHRAAAVQRTLENARITRMNWLARSPDMNPIEHLWDHLQKQLSKREDNAVELDNEHARSVSLHGLVKIADGDCEMNMRKSLSSSSVVALQQR</sequence>
<dbReference type="AlphaFoldDB" id="A0A8K0GAY7"/>
<dbReference type="GO" id="GO:0003676">
    <property type="term" value="F:nucleic acid binding"/>
    <property type="evidence" value="ECO:0007669"/>
    <property type="project" value="InterPro"/>
</dbReference>
<name>A0A8K0GAY7_IGNLU</name>
<feature type="compositionally biased region" description="Basic and acidic residues" evidence="1">
    <location>
        <begin position="55"/>
        <end position="66"/>
    </location>
</feature>
<organism evidence="3 4">
    <name type="scientific">Ignelater luminosus</name>
    <name type="common">Cucubano</name>
    <name type="synonym">Pyrophorus luminosus</name>
    <dbReference type="NCBI Taxonomy" id="2038154"/>
    <lineage>
        <taxon>Eukaryota</taxon>
        <taxon>Metazoa</taxon>
        <taxon>Ecdysozoa</taxon>
        <taxon>Arthropoda</taxon>
        <taxon>Hexapoda</taxon>
        <taxon>Insecta</taxon>
        <taxon>Pterygota</taxon>
        <taxon>Neoptera</taxon>
        <taxon>Endopterygota</taxon>
        <taxon>Coleoptera</taxon>
        <taxon>Polyphaga</taxon>
        <taxon>Elateriformia</taxon>
        <taxon>Elateroidea</taxon>
        <taxon>Elateridae</taxon>
        <taxon>Agrypninae</taxon>
        <taxon>Pyrophorini</taxon>
        <taxon>Ignelater</taxon>
    </lineage>
</organism>
<comment type="caution">
    <text evidence="3">The sequence shown here is derived from an EMBL/GenBank/DDBJ whole genome shotgun (WGS) entry which is preliminary data.</text>
</comment>
<dbReference type="OrthoDB" id="25402at2759"/>
<accession>A0A8K0GAY7</accession>
<reference evidence="3" key="1">
    <citation type="submission" date="2019-08" db="EMBL/GenBank/DDBJ databases">
        <title>The genome of the North American firefly Photinus pyralis.</title>
        <authorList>
            <consortium name="Photinus pyralis genome working group"/>
            <person name="Fallon T.R."/>
            <person name="Sander Lower S.E."/>
            <person name="Weng J.-K."/>
        </authorList>
    </citation>
    <scope>NUCLEOTIDE SEQUENCE</scope>
    <source>
        <strain evidence="3">TRF0915ILg1</strain>
        <tissue evidence="3">Whole body</tissue>
    </source>
</reference>
<feature type="domain" description="Tc1-like transposase DDE" evidence="2">
    <location>
        <begin position="97"/>
        <end position="200"/>
    </location>
</feature>
<dbReference type="InterPro" id="IPR038717">
    <property type="entry name" value="Tc1-like_DDE_dom"/>
</dbReference>
<evidence type="ECO:0000313" key="4">
    <source>
        <dbReference type="Proteomes" id="UP000801492"/>
    </source>
</evidence>
<dbReference type="InterPro" id="IPR036397">
    <property type="entry name" value="RNaseH_sf"/>
</dbReference>
<evidence type="ECO:0000256" key="1">
    <source>
        <dbReference type="SAM" id="MobiDB-lite"/>
    </source>
</evidence>
<dbReference type="Proteomes" id="UP000801492">
    <property type="component" value="Unassembled WGS sequence"/>
</dbReference>
<protein>
    <recommendedName>
        <fullName evidence="2">Tc1-like transposase DDE domain-containing protein</fullName>
    </recommendedName>
</protein>
<dbReference type="Pfam" id="PF13358">
    <property type="entry name" value="DDE_3"/>
    <property type="match status" value="1"/>
</dbReference>
<proteinExistence type="predicted"/>
<evidence type="ECO:0000259" key="2">
    <source>
        <dbReference type="Pfam" id="PF13358"/>
    </source>
</evidence>
<gene>
    <name evidence="3" type="ORF">ILUMI_13927</name>
</gene>
<dbReference type="EMBL" id="VTPC01008849">
    <property type="protein sequence ID" value="KAF2892246.1"/>
    <property type="molecule type" value="Genomic_DNA"/>
</dbReference>